<dbReference type="AlphaFoldDB" id="A0A927K2Q4"/>
<accession>A0A927K2Q4</accession>
<dbReference type="InterPro" id="IPR023393">
    <property type="entry name" value="START-like_dom_sf"/>
</dbReference>
<gene>
    <name evidence="3" type="ORF">IE331_02225</name>
</gene>
<keyword evidence="4" id="KW-1185">Reference proteome</keyword>
<dbReference type="EMBL" id="JACYXZ010000001">
    <property type="protein sequence ID" value="MBD8868428.1"/>
    <property type="molecule type" value="Genomic_DNA"/>
</dbReference>
<evidence type="ECO:0000259" key="2">
    <source>
        <dbReference type="Pfam" id="PF08327"/>
    </source>
</evidence>
<protein>
    <submittedName>
        <fullName evidence="3">SRPBCC domain-containing protein</fullName>
    </submittedName>
</protein>
<dbReference type="Proteomes" id="UP000616839">
    <property type="component" value="Unassembled WGS sequence"/>
</dbReference>
<sequence>MTETTHLSLEVDQLVDARPETVYRLLTEPELYARWFGPAGSVVTVESMDVRLGGRLGLSIAIPAADLTVGIEGFYEVIEPPTRLVHTWRSLDEELVTSVTFTLEPQGEGTRLVVTHRGFVDPVDLESNQGGWHDHLATLAERAVELERSLS</sequence>
<dbReference type="RefSeq" id="WP_192140057.1">
    <property type="nucleotide sequence ID" value="NZ_JACYXZ010000001.1"/>
</dbReference>
<proteinExistence type="inferred from homology"/>
<comment type="caution">
    <text evidence="3">The sequence shown here is derived from an EMBL/GenBank/DDBJ whole genome shotgun (WGS) entry which is preliminary data.</text>
</comment>
<name>A0A927K2Q4_9ACTN</name>
<reference evidence="3" key="1">
    <citation type="submission" date="2020-09" db="EMBL/GenBank/DDBJ databases">
        <title>Nocardioides sp. strain MJB4 16S ribosomal RNA gene Genome sequencing and assembly.</title>
        <authorList>
            <person name="Kim I."/>
        </authorList>
    </citation>
    <scope>NUCLEOTIDE SEQUENCE</scope>
    <source>
        <strain evidence="3">MJB4</strain>
    </source>
</reference>
<dbReference type="Gene3D" id="3.30.530.20">
    <property type="match status" value="1"/>
</dbReference>
<comment type="similarity">
    <text evidence="1">Belongs to the AHA1 family.</text>
</comment>
<dbReference type="CDD" id="cd07814">
    <property type="entry name" value="SRPBCC_CalC_Aha1-like"/>
    <property type="match status" value="1"/>
</dbReference>
<dbReference type="InterPro" id="IPR013538">
    <property type="entry name" value="ASHA1/2-like_C"/>
</dbReference>
<dbReference type="SUPFAM" id="SSF55961">
    <property type="entry name" value="Bet v1-like"/>
    <property type="match status" value="1"/>
</dbReference>
<evidence type="ECO:0000313" key="3">
    <source>
        <dbReference type="EMBL" id="MBD8868428.1"/>
    </source>
</evidence>
<organism evidence="3 4">
    <name type="scientific">Nocardioides donggukensis</name>
    <dbReference type="NCBI Taxonomy" id="2774019"/>
    <lineage>
        <taxon>Bacteria</taxon>
        <taxon>Bacillati</taxon>
        <taxon>Actinomycetota</taxon>
        <taxon>Actinomycetes</taxon>
        <taxon>Propionibacteriales</taxon>
        <taxon>Nocardioidaceae</taxon>
        <taxon>Nocardioides</taxon>
    </lineage>
</organism>
<feature type="domain" description="Activator of Hsp90 ATPase homologue 1/2-like C-terminal" evidence="2">
    <location>
        <begin position="16"/>
        <end position="141"/>
    </location>
</feature>
<dbReference type="Pfam" id="PF08327">
    <property type="entry name" value="AHSA1"/>
    <property type="match status" value="1"/>
</dbReference>
<evidence type="ECO:0000256" key="1">
    <source>
        <dbReference type="ARBA" id="ARBA00006817"/>
    </source>
</evidence>
<evidence type="ECO:0000313" key="4">
    <source>
        <dbReference type="Proteomes" id="UP000616839"/>
    </source>
</evidence>